<dbReference type="Pfam" id="PF00027">
    <property type="entry name" value="cNMP_binding"/>
    <property type="match status" value="1"/>
</dbReference>
<dbReference type="SUPFAM" id="SSF51206">
    <property type="entry name" value="cAMP-binding domain-like"/>
    <property type="match status" value="1"/>
</dbReference>
<gene>
    <name evidence="2" type="ORF">I5M19_04440</name>
</gene>
<evidence type="ECO:0000313" key="2">
    <source>
        <dbReference type="EMBL" id="MBK0378542.1"/>
    </source>
</evidence>
<keyword evidence="3" id="KW-1185">Reference proteome</keyword>
<evidence type="ECO:0000313" key="3">
    <source>
        <dbReference type="Proteomes" id="UP000613193"/>
    </source>
</evidence>
<feature type="domain" description="Cyclic nucleotide-binding" evidence="1">
    <location>
        <begin position="34"/>
        <end position="116"/>
    </location>
</feature>
<dbReference type="AlphaFoldDB" id="A0A934PRY9"/>
<dbReference type="Proteomes" id="UP000613193">
    <property type="component" value="Unassembled WGS sequence"/>
</dbReference>
<proteinExistence type="predicted"/>
<dbReference type="InterPro" id="IPR014710">
    <property type="entry name" value="RmlC-like_jellyroll"/>
</dbReference>
<dbReference type="EMBL" id="JAEHFW010000001">
    <property type="protein sequence ID" value="MBK0378542.1"/>
    <property type="molecule type" value="Genomic_DNA"/>
</dbReference>
<dbReference type="RefSeq" id="WP_200064462.1">
    <property type="nucleotide sequence ID" value="NZ_JAEHFW010000001.1"/>
</dbReference>
<evidence type="ECO:0000259" key="1">
    <source>
        <dbReference type="Pfam" id="PF00027"/>
    </source>
</evidence>
<protein>
    <submittedName>
        <fullName evidence="2">Crp/Fnr family transcriptional regulator</fullName>
    </submittedName>
</protein>
<dbReference type="CDD" id="cd00038">
    <property type="entry name" value="CAP_ED"/>
    <property type="match status" value="1"/>
</dbReference>
<reference evidence="2" key="1">
    <citation type="submission" date="2020-12" db="EMBL/GenBank/DDBJ databases">
        <title>Bacterial novel species Mucilaginibacter sp. SD-g isolated from soil.</title>
        <authorList>
            <person name="Jung H.-Y."/>
        </authorList>
    </citation>
    <scope>NUCLEOTIDE SEQUENCE</scope>
    <source>
        <strain evidence="2">SD-g</strain>
    </source>
</reference>
<dbReference type="Gene3D" id="2.60.120.10">
    <property type="entry name" value="Jelly Rolls"/>
    <property type="match status" value="1"/>
</dbReference>
<sequence length="190" mass="22525">MTSIDSLIAYLSGITDLSPAFTSRLHAVLKPEIYQPHQVFQAAGQRENRLWFVLQGFVRGYYFDPSGKEHTLSFHSENELIFSYEGFWQETADRYLEALQPTGVYSLSYEELASLLPQFREAQLLKEVFVRHQYQQERFRKRLLTWSAEERYRQTRKLQPELFRKASVRLIATYLNMTRENLSRLMAKDL</sequence>
<dbReference type="InterPro" id="IPR000595">
    <property type="entry name" value="cNMP-bd_dom"/>
</dbReference>
<accession>A0A934PRY9</accession>
<name>A0A934PRY9_9SPHI</name>
<comment type="caution">
    <text evidence="2">The sequence shown here is derived from an EMBL/GenBank/DDBJ whole genome shotgun (WGS) entry which is preliminary data.</text>
</comment>
<dbReference type="InterPro" id="IPR018490">
    <property type="entry name" value="cNMP-bd_dom_sf"/>
</dbReference>
<organism evidence="2 3">
    <name type="scientific">Mucilaginibacter segetis</name>
    <dbReference type="NCBI Taxonomy" id="2793071"/>
    <lineage>
        <taxon>Bacteria</taxon>
        <taxon>Pseudomonadati</taxon>
        <taxon>Bacteroidota</taxon>
        <taxon>Sphingobacteriia</taxon>
        <taxon>Sphingobacteriales</taxon>
        <taxon>Sphingobacteriaceae</taxon>
        <taxon>Mucilaginibacter</taxon>
    </lineage>
</organism>